<dbReference type="RefSeq" id="WP_254294870.1">
    <property type="nucleotide sequence ID" value="NZ_JAMLDX010000013.1"/>
</dbReference>
<sequence>MLASLIAAALAVFATPQDCSIAGEVGARVCTTASLKSHEIELAAKEARVLAVTARPATWRARAAQFRKWLAQPDLDGKRPSDEILIQRLQDQVLELDKEIDRARGLSPVPDEATALGSQCLARWLHMGCRVTASGILRGEDGTRIVWQRQAGASDVDGIGNGILLWDASKPGAPKLIGWSFEGVNYEAPILTDDGKLWVPGSMAGSGGGNADLLYVRRDGQWVEIETTSWRDTLEDRLPKGFSAWQGIDYDFNGMGGRSPLWRDTDANCCASGGSLTLGFSIRGTSLILDEVDPDIVDKWAPEKK</sequence>
<dbReference type="Proteomes" id="UP001139451">
    <property type="component" value="Unassembled WGS sequence"/>
</dbReference>
<name>A0A9X2HLL4_9SPHN</name>
<protein>
    <recommendedName>
        <fullName evidence="3">DUF1311 domain-containing protein</fullName>
    </recommendedName>
</protein>
<comment type="caution">
    <text evidence="1">The sequence shown here is derived from an EMBL/GenBank/DDBJ whole genome shotgun (WGS) entry which is preliminary data.</text>
</comment>
<organism evidence="1 2">
    <name type="scientific">Sphingomonas tagetis</name>
    <dbReference type="NCBI Taxonomy" id="2949092"/>
    <lineage>
        <taxon>Bacteria</taxon>
        <taxon>Pseudomonadati</taxon>
        <taxon>Pseudomonadota</taxon>
        <taxon>Alphaproteobacteria</taxon>
        <taxon>Sphingomonadales</taxon>
        <taxon>Sphingomonadaceae</taxon>
        <taxon>Sphingomonas</taxon>
    </lineage>
</organism>
<evidence type="ECO:0000313" key="1">
    <source>
        <dbReference type="EMBL" id="MCP3731902.1"/>
    </source>
</evidence>
<proteinExistence type="predicted"/>
<dbReference type="EMBL" id="JAMLDX010000013">
    <property type="protein sequence ID" value="MCP3731902.1"/>
    <property type="molecule type" value="Genomic_DNA"/>
</dbReference>
<dbReference type="AlphaFoldDB" id="A0A9X2HLL4"/>
<accession>A0A9X2HLL4</accession>
<gene>
    <name evidence="1" type="ORF">M9978_15865</name>
</gene>
<evidence type="ECO:0000313" key="2">
    <source>
        <dbReference type="Proteomes" id="UP001139451"/>
    </source>
</evidence>
<reference evidence="1" key="1">
    <citation type="submission" date="2022-05" db="EMBL/GenBank/DDBJ databases">
        <title>Sphingomonas sp. strain MG17 Genome sequencing and assembly.</title>
        <authorList>
            <person name="Kim I."/>
        </authorList>
    </citation>
    <scope>NUCLEOTIDE SEQUENCE</scope>
    <source>
        <strain evidence="1">MG17</strain>
    </source>
</reference>
<evidence type="ECO:0008006" key="3">
    <source>
        <dbReference type="Google" id="ProtNLM"/>
    </source>
</evidence>
<keyword evidence="2" id="KW-1185">Reference proteome</keyword>